<evidence type="ECO:0000313" key="4">
    <source>
        <dbReference type="Proteomes" id="UP001620295"/>
    </source>
</evidence>
<reference evidence="3 4" key="1">
    <citation type="submission" date="2024-11" db="EMBL/GenBank/DDBJ databases">
        <title>The Natural Products Discovery Center: Release of the First 8490 Sequenced Strains for Exploring Actinobacteria Biosynthetic Diversity.</title>
        <authorList>
            <person name="Kalkreuter E."/>
            <person name="Kautsar S.A."/>
            <person name="Yang D."/>
            <person name="Bader C.D."/>
            <person name="Teijaro C.N."/>
            <person name="Fluegel L."/>
            <person name="Davis C.M."/>
            <person name="Simpson J.R."/>
            <person name="Lauterbach L."/>
            <person name="Steele A.D."/>
            <person name="Gui C."/>
            <person name="Meng S."/>
            <person name="Li G."/>
            <person name="Viehrig K."/>
            <person name="Ye F."/>
            <person name="Su P."/>
            <person name="Kiefer A.F."/>
            <person name="Nichols A."/>
            <person name="Cepeda A.J."/>
            <person name="Yan W."/>
            <person name="Fan B."/>
            <person name="Jiang Y."/>
            <person name="Adhikari A."/>
            <person name="Zheng C.-J."/>
            <person name="Schuster L."/>
            <person name="Cowan T.M."/>
            <person name="Smanski M.J."/>
            <person name="Chevrette M.G."/>
            <person name="De Carvalho L.P.S."/>
            <person name="Shen B."/>
        </authorList>
    </citation>
    <scope>NUCLEOTIDE SEQUENCE [LARGE SCALE GENOMIC DNA]</scope>
    <source>
        <strain evidence="3 4">NPDC020863</strain>
    </source>
</reference>
<protein>
    <submittedName>
        <fullName evidence="3">Flavin reductase family protein</fullName>
        <ecNumber evidence="3">1.5.1.-</ecNumber>
    </submittedName>
</protein>
<dbReference type="PANTHER" id="PTHR30466:SF1">
    <property type="entry name" value="FMN REDUCTASE (NADH) RUTF"/>
    <property type="match status" value="1"/>
</dbReference>
<dbReference type="GO" id="GO:0016491">
    <property type="term" value="F:oxidoreductase activity"/>
    <property type="evidence" value="ECO:0007669"/>
    <property type="project" value="UniProtKB-KW"/>
</dbReference>
<dbReference type="SUPFAM" id="SSF50475">
    <property type="entry name" value="FMN-binding split barrel"/>
    <property type="match status" value="1"/>
</dbReference>
<organism evidence="3 4">
    <name type="scientific">Streptomyces milbemycinicus</name>
    <dbReference type="NCBI Taxonomy" id="476552"/>
    <lineage>
        <taxon>Bacteria</taxon>
        <taxon>Bacillati</taxon>
        <taxon>Actinomycetota</taxon>
        <taxon>Actinomycetes</taxon>
        <taxon>Kitasatosporales</taxon>
        <taxon>Streptomycetaceae</taxon>
        <taxon>Streptomyces</taxon>
    </lineage>
</organism>
<comment type="caution">
    <text evidence="3">The sequence shown here is derived from an EMBL/GenBank/DDBJ whole genome shotgun (WGS) entry which is preliminary data.</text>
</comment>
<keyword evidence="4" id="KW-1185">Reference proteome</keyword>
<dbReference type="PANTHER" id="PTHR30466">
    <property type="entry name" value="FLAVIN REDUCTASE"/>
    <property type="match status" value="1"/>
</dbReference>
<dbReference type="InterPro" id="IPR002563">
    <property type="entry name" value="Flavin_Rdtase-like_dom"/>
</dbReference>
<evidence type="ECO:0000313" key="3">
    <source>
        <dbReference type="EMBL" id="MFK4264851.1"/>
    </source>
</evidence>
<sequence length="182" mass="18941">METASATTSATASTLTRSRSITQQQFRQVMGQFLTGVTIVTARAEDGPHGTTVNSFASLSLDPPLIMICLRAGSRTGAVVAAAGAFTVNILSRGQAELGARFAASGRPSGHEAFAGIPHRLGASGAPVLAGTLAHLECRVRKTVTAGDHTLFIAEVFDLDAGPEFLDIPPLAFHQGRFLTIP</sequence>
<dbReference type="EMBL" id="JBJDQH010000002">
    <property type="protein sequence ID" value="MFK4264851.1"/>
    <property type="molecule type" value="Genomic_DNA"/>
</dbReference>
<gene>
    <name evidence="3" type="ORF">ACI2L5_07900</name>
</gene>
<dbReference type="Gene3D" id="2.30.110.10">
    <property type="entry name" value="Electron Transport, Fmn-binding Protein, Chain A"/>
    <property type="match status" value="1"/>
</dbReference>
<dbReference type="SMART" id="SM00903">
    <property type="entry name" value="Flavin_Reduct"/>
    <property type="match status" value="1"/>
</dbReference>
<dbReference type="Proteomes" id="UP001620295">
    <property type="component" value="Unassembled WGS sequence"/>
</dbReference>
<dbReference type="InterPro" id="IPR050268">
    <property type="entry name" value="NADH-dep_flavin_reductase"/>
</dbReference>
<dbReference type="Pfam" id="PF01613">
    <property type="entry name" value="Flavin_Reduct"/>
    <property type="match status" value="1"/>
</dbReference>
<evidence type="ECO:0000256" key="1">
    <source>
        <dbReference type="ARBA" id="ARBA00023002"/>
    </source>
</evidence>
<feature type="domain" description="Flavin reductase like" evidence="2">
    <location>
        <begin position="30"/>
        <end position="180"/>
    </location>
</feature>
<proteinExistence type="predicted"/>
<dbReference type="RefSeq" id="WP_404745889.1">
    <property type="nucleotide sequence ID" value="NZ_JBJDQH010000002.1"/>
</dbReference>
<name>A0ABW8LKH6_9ACTN</name>
<evidence type="ECO:0000259" key="2">
    <source>
        <dbReference type="SMART" id="SM00903"/>
    </source>
</evidence>
<keyword evidence="1 3" id="KW-0560">Oxidoreductase</keyword>
<accession>A0ABW8LKH6</accession>
<dbReference type="InterPro" id="IPR012349">
    <property type="entry name" value="Split_barrel_FMN-bd"/>
</dbReference>
<dbReference type="EC" id="1.5.1.-" evidence="3"/>